<name>A0A6G8IBZ5_9BURK</name>
<proteinExistence type="inferred from homology"/>
<dbReference type="Gene3D" id="3.40.50.620">
    <property type="entry name" value="HUPs"/>
    <property type="match status" value="2"/>
</dbReference>
<sequence>MCGIAGTLAYHPDASPVNLDELMRMRERMRARGPDGAGLWCSSDGRVALAHRRLAIIATDDSGAQPMRDERNGNQIVFNGEIYNHAALREDLVRSGVAMRTASDTEVLLKLWSRDGPAMLGRLRGMFAFAIWDAASRALFLARDAFGVKPLYVADDGATLRFASQVKSLLEADVDRRPEPAGHAGFLLWGSVPDPWTLYKGIRALPAGHWMQVRDGKAGGAVPFDSPLHGLLCAQEARRDPLAEPLNDIARAVDDSVAAHMVADVPVGVFLSAGLDSTMIAACAARHRALHTVTLGFDEYAGTRQDEAALAAEVASQLGAKHHLHRFNASDFAKDREALMHAMDQPTVDGINTWFVAKSAAAQGLKVALSGIGGDELFGSYPSFSQVPTLQRRIQPLARVPHLGLGIRHAMSRMPGLLPSAKYAGLVEYGGSIGGAYLLRRALFMPWEIPALMDPELAAQGLAELDTLARLQASTRGLRSPRLALSALEMQWYMRHQLLRDADWAGMAHSLEIRVPFVDGTLLRQWRELPGLSATREKRAVARAVAPQLPAPVLERPKTGFAVPIHQWLHPGAAHTVGNHRGWARFLYRSFTQEQAVA</sequence>
<dbReference type="PIRSF" id="PIRSF001589">
    <property type="entry name" value="Asn_synthetase_glu-h"/>
    <property type="match status" value="1"/>
</dbReference>
<dbReference type="Gene3D" id="3.60.20.10">
    <property type="entry name" value="Glutamine Phosphoribosylpyrophosphate, subunit 1, domain 1"/>
    <property type="match status" value="1"/>
</dbReference>
<evidence type="ECO:0000256" key="9">
    <source>
        <dbReference type="PIRSR" id="PIRSR001589-2"/>
    </source>
</evidence>
<comment type="pathway">
    <text evidence="1">Amino-acid biosynthesis; L-asparagine biosynthesis; L-asparagine from L-aspartate (L-Gln route): step 1/1.</text>
</comment>
<keyword evidence="6 8" id="KW-0315">Glutamine amidotransferase</keyword>
<dbReference type="PANTHER" id="PTHR43284:SF1">
    <property type="entry name" value="ASPARAGINE SYNTHETASE"/>
    <property type="match status" value="1"/>
</dbReference>
<feature type="binding site" evidence="9">
    <location>
        <position position="104"/>
    </location>
    <ligand>
        <name>L-glutamine</name>
        <dbReference type="ChEBI" id="CHEBI:58359"/>
    </ligand>
</feature>
<organism evidence="11 12">
    <name type="scientific">Hydrogenophaga crocea</name>
    <dbReference type="NCBI Taxonomy" id="2716225"/>
    <lineage>
        <taxon>Bacteria</taxon>
        <taxon>Pseudomonadati</taxon>
        <taxon>Pseudomonadota</taxon>
        <taxon>Betaproteobacteria</taxon>
        <taxon>Burkholderiales</taxon>
        <taxon>Comamonadaceae</taxon>
        <taxon>Hydrogenophaga</taxon>
    </lineage>
</organism>
<evidence type="ECO:0000313" key="12">
    <source>
        <dbReference type="Proteomes" id="UP000503162"/>
    </source>
</evidence>
<dbReference type="Pfam" id="PF13522">
    <property type="entry name" value="GATase_6"/>
    <property type="match status" value="1"/>
</dbReference>
<dbReference type="InterPro" id="IPR014729">
    <property type="entry name" value="Rossmann-like_a/b/a_fold"/>
</dbReference>
<keyword evidence="8" id="KW-0061">Asparagine biosynthesis</keyword>
<accession>A0A6G8IBZ5</accession>
<dbReference type="NCBIfam" id="TIGR01536">
    <property type="entry name" value="asn_synth_AEB"/>
    <property type="match status" value="1"/>
</dbReference>
<comment type="catalytic activity">
    <reaction evidence="7">
        <text>L-aspartate + L-glutamine + ATP + H2O = L-asparagine + L-glutamate + AMP + diphosphate + H(+)</text>
        <dbReference type="Rhea" id="RHEA:12228"/>
        <dbReference type="ChEBI" id="CHEBI:15377"/>
        <dbReference type="ChEBI" id="CHEBI:15378"/>
        <dbReference type="ChEBI" id="CHEBI:29985"/>
        <dbReference type="ChEBI" id="CHEBI:29991"/>
        <dbReference type="ChEBI" id="CHEBI:30616"/>
        <dbReference type="ChEBI" id="CHEBI:33019"/>
        <dbReference type="ChEBI" id="CHEBI:58048"/>
        <dbReference type="ChEBI" id="CHEBI:58359"/>
        <dbReference type="ChEBI" id="CHEBI:456215"/>
        <dbReference type="EC" id="6.3.5.4"/>
    </reaction>
</comment>
<evidence type="ECO:0000256" key="8">
    <source>
        <dbReference type="PIRSR" id="PIRSR001589-1"/>
    </source>
</evidence>
<evidence type="ECO:0000256" key="2">
    <source>
        <dbReference type="ARBA" id="ARBA00005752"/>
    </source>
</evidence>
<dbReference type="EC" id="6.3.5.4" evidence="3"/>
<dbReference type="Pfam" id="PF00733">
    <property type="entry name" value="Asn_synthase"/>
    <property type="match status" value="1"/>
</dbReference>
<evidence type="ECO:0000256" key="6">
    <source>
        <dbReference type="ARBA" id="ARBA00022962"/>
    </source>
</evidence>
<dbReference type="EMBL" id="CP049989">
    <property type="protein sequence ID" value="QIM50697.1"/>
    <property type="molecule type" value="Genomic_DNA"/>
</dbReference>
<keyword evidence="11" id="KW-0436">Ligase</keyword>
<feature type="active site" description="For GATase activity" evidence="8">
    <location>
        <position position="2"/>
    </location>
</feature>
<dbReference type="SUPFAM" id="SSF52402">
    <property type="entry name" value="Adenine nucleotide alpha hydrolases-like"/>
    <property type="match status" value="1"/>
</dbReference>
<dbReference type="InterPro" id="IPR033738">
    <property type="entry name" value="AsnB_N"/>
</dbReference>
<evidence type="ECO:0000256" key="5">
    <source>
        <dbReference type="ARBA" id="ARBA00022840"/>
    </source>
</evidence>
<dbReference type="Proteomes" id="UP000503162">
    <property type="component" value="Chromosome"/>
</dbReference>
<dbReference type="SUPFAM" id="SSF56235">
    <property type="entry name" value="N-terminal nucleophile aminohydrolases (Ntn hydrolases)"/>
    <property type="match status" value="1"/>
</dbReference>
<reference evidence="11 12" key="1">
    <citation type="submission" date="2020-03" db="EMBL/GenBank/DDBJ databases">
        <title>Hydrogenophaga sp. nov. isolated from cyanobacterial mat.</title>
        <authorList>
            <person name="Thorat V."/>
            <person name="Kirdat K."/>
            <person name="Tiwarekar B."/>
            <person name="Costa E.D."/>
            <person name="Yadav A."/>
        </authorList>
    </citation>
    <scope>NUCLEOTIDE SEQUENCE [LARGE SCALE GENOMIC DNA]</scope>
    <source>
        <strain evidence="11 12">BA0156</strain>
    </source>
</reference>
<dbReference type="InterPro" id="IPR051786">
    <property type="entry name" value="ASN_synthetase/amidase"/>
</dbReference>
<dbReference type="GO" id="GO:0006529">
    <property type="term" value="P:asparagine biosynthetic process"/>
    <property type="evidence" value="ECO:0007669"/>
    <property type="project" value="UniProtKB-KW"/>
</dbReference>
<dbReference type="InterPro" id="IPR029055">
    <property type="entry name" value="Ntn_hydrolases_N"/>
</dbReference>
<evidence type="ECO:0000256" key="4">
    <source>
        <dbReference type="ARBA" id="ARBA00022741"/>
    </source>
</evidence>
<dbReference type="GO" id="GO:0005524">
    <property type="term" value="F:ATP binding"/>
    <property type="evidence" value="ECO:0007669"/>
    <property type="project" value="UniProtKB-KW"/>
</dbReference>
<feature type="binding site" evidence="9">
    <location>
        <begin position="370"/>
        <end position="371"/>
    </location>
    <ligand>
        <name>ATP</name>
        <dbReference type="ChEBI" id="CHEBI:30616"/>
    </ligand>
</feature>
<keyword evidence="4 9" id="KW-0547">Nucleotide-binding</keyword>
<dbReference type="InterPro" id="IPR001962">
    <property type="entry name" value="Asn_synthase"/>
</dbReference>
<evidence type="ECO:0000256" key="3">
    <source>
        <dbReference type="ARBA" id="ARBA00012737"/>
    </source>
</evidence>
<protein>
    <recommendedName>
        <fullName evidence="3">asparagine synthase (glutamine-hydrolyzing)</fullName>
        <ecNumber evidence="3">6.3.5.4</ecNumber>
    </recommendedName>
</protein>
<dbReference type="AlphaFoldDB" id="A0A6G8IBZ5"/>
<feature type="domain" description="Glutamine amidotransferase type-2" evidence="10">
    <location>
        <begin position="2"/>
        <end position="216"/>
    </location>
</feature>
<dbReference type="PROSITE" id="PS51278">
    <property type="entry name" value="GATASE_TYPE_2"/>
    <property type="match status" value="1"/>
</dbReference>
<comment type="similarity">
    <text evidence="2">Belongs to the asparagine synthetase family.</text>
</comment>
<dbReference type="PANTHER" id="PTHR43284">
    <property type="entry name" value="ASPARAGINE SYNTHETASE (GLUTAMINE-HYDROLYZING)"/>
    <property type="match status" value="1"/>
</dbReference>
<dbReference type="GO" id="GO:0004066">
    <property type="term" value="F:asparagine synthase (glutamine-hydrolyzing) activity"/>
    <property type="evidence" value="ECO:0007669"/>
    <property type="project" value="UniProtKB-EC"/>
</dbReference>
<evidence type="ECO:0000256" key="7">
    <source>
        <dbReference type="ARBA" id="ARBA00048741"/>
    </source>
</evidence>
<dbReference type="CDD" id="cd01991">
    <property type="entry name" value="Asn_synthase_B_C"/>
    <property type="match status" value="1"/>
</dbReference>
<keyword evidence="8" id="KW-0028">Amino-acid biosynthesis</keyword>
<keyword evidence="12" id="KW-1185">Reference proteome</keyword>
<dbReference type="KEGG" id="hcz:G9Q37_00395"/>
<dbReference type="InterPro" id="IPR017932">
    <property type="entry name" value="GATase_2_dom"/>
</dbReference>
<evidence type="ECO:0000259" key="10">
    <source>
        <dbReference type="PROSITE" id="PS51278"/>
    </source>
</evidence>
<gene>
    <name evidence="11" type="primary">asnB</name>
    <name evidence="11" type="ORF">G9Q37_00395</name>
</gene>
<dbReference type="CDD" id="cd00712">
    <property type="entry name" value="AsnB"/>
    <property type="match status" value="1"/>
</dbReference>
<keyword evidence="5 9" id="KW-0067">ATP-binding</keyword>
<dbReference type="InterPro" id="IPR006426">
    <property type="entry name" value="Asn_synth_AEB"/>
</dbReference>
<evidence type="ECO:0000256" key="1">
    <source>
        <dbReference type="ARBA" id="ARBA00005187"/>
    </source>
</evidence>
<dbReference type="GO" id="GO:0005829">
    <property type="term" value="C:cytosol"/>
    <property type="evidence" value="ECO:0007669"/>
    <property type="project" value="TreeGrafter"/>
</dbReference>
<evidence type="ECO:0000313" key="11">
    <source>
        <dbReference type="EMBL" id="QIM50697.1"/>
    </source>
</evidence>